<dbReference type="PANTHER" id="PTHR43648">
    <property type="entry name" value="ELECTRON TRANSFER FLAVOPROTEIN BETA SUBUNIT LYSINE METHYLTRANSFERASE"/>
    <property type="match status" value="1"/>
</dbReference>
<evidence type="ECO:0000313" key="7">
    <source>
        <dbReference type="EMBL" id="GGC83990.1"/>
    </source>
</evidence>
<keyword evidence="7" id="KW-0689">Ribosomal protein</keyword>
<dbReference type="InterPro" id="IPR050078">
    <property type="entry name" value="Ribosomal_L11_MeTrfase_PrmA"/>
</dbReference>
<evidence type="ECO:0000256" key="5">
    <source>
        <dbReference type="ARBA" id="ARBA00022691"/>
    </source>
</evidence>
<dbReference type="GO" id="GO:0032259">
    <property type="term" value="P:methylation"/>
    <property type="evidence" value="ECO:0007669"/>
    <property type="project" value="UniProtKB-KW"/>
</dbReference>
<dbReference type="HAMAP" id="MF_00735">
    <property type="entry name" value="Methyltr_PrmA"/>
    <property type="match status" value="1"/>
</dbReference>
<proteinExistence type="inferred from homology"/>
<comment type="subcellular location">
    <subcellularLocation>
        <location evidence="6">Cytoplasm</location>
    </subcellularLocation>
</comment>
<evidence type="ECO:0000256" key="1">
    <source>
        <dbReference type="ARBA" id="ARBA00009741"/>
    </source>
</evidence>
<comment type="catalytic activity">
    <reaction evidence="6">
        <text>L-lysyl-[protein] + 3 S-adenosyl-L-methionine = N(6),N(6),N(6)-trimethyl-L-lysyl-[protein] + 3 S-adenosyl-L-homocysteine + 3 H(+)</text>
        <dbReference type="Rhea" id="RHEA:54192"/>
        <dbReference type="Rhea" id="RHEA-COMP:9752"/>
        <dbReference type="Rhea" id="RHEA-COMP:13826"/>
        <dbReference type="ChEBI" id="CHEBI:15378"/>
        <dbReference type="ChEBI" id="CHEBI:29969"/>
        <dbReference type="ChEBI" id="CHEBI:57856"/>
        <dbReference type="ChEBI" id="CHEBI:59789"/>
        <dbReference type="ChEBI" id="CHEBI:61961"/>
    </reaction>
</comment>
<dbReference type="Pfam" id="PF06325">
    <property type="entry name" value="PrmA"/>
    <property type="match status" value="1"/>
</dbReference>
<dbReference type="InterPro" id="IPR029063">
    <property type="entry name" value="SAM-dependent_MTases_sf"/>
</dbReference>
<gene>
    <name evidence="6 7" type="primary">prmA</name>
    <name evidence="7" type="ORF">GCM10010994_47360</name>
</gene>
<organism evidence="7 8">
    <name type="scientific">Chelatococcus reniformis</name>
    <dbReference type="NCBI Taxonomy" id="1494448"/>
    <lineage>
        <taxon>Bacteria</taxon>
        <taxon>Pseudomonadati</taxon>
        <taxon>Pseudomonadota</taxon>
        <taxon>Alphaproteobacteria</taxon>
        <taxon>Hyphomicrobiales</taxon>
        <taxon>Chelatococcaceae</taxon>
        <taxon>Chelatococcus</taxon>
    </lineage>
</organism>
<keyword evidence="3 6" id="KW-0489">Methyltransferase</keyword>
<reference evidence="7" key="1">
    <citation type="journal article" date="2014" name="Int. J. Syst. Evol. Microbiol.">
        <title>Complete genome sequence of Corynebacterium casei LMG S-19264T (=DSM 44701T), isolated from a smear-ripened cheese.</title>
        <authorList>
            <consortium name="US DOE Joint Genome Institute (JGI-PGF)"/>
            <person name="Walter F."/>
            <person name="Albersmeier A."/>
            <person name="Kalinowski J."/>
            <person name="Ruckert C."/>
        </authorList>
    </citation>
    <scope>NUCLEOTIDE SEQUENCE</scope>
    <source>
        <strain evidence="7">CGMCC 1.12919</strain>
    </source>
</reference>
<dbReference type="GO" id="GO:0008276">
    <property type="term" value="F:protein methyltransferase activity"/>
    <property type="evidence" value="ECO:0007669"/>
    <property type="project" value="UniProtKB-UniRule"/>
</dbReference>
<name>A0A916UQZ3_9HYPH</name>
<reference evidence="7" key="2">
    <citation type="submission" date="2020-09" db="EMBL/GenBank/DDBJ databases">
        <authorList>
            <person name="Sun Q."/>
            <person name="Zhou Y."/>
        </authorList>
    </citation>
    <scope>NUCLEOTIDE SEQUENCE</scope>
    <source>
        <strain evidence="7">CGMCC 1.12919</strain>
    </source>
</reference>
<feature type="binding site" evidence="6">
    <location>
        <position position="164"/>
    </location>
    <ligand>
        <name>S-adenosyl-L-methionine</name>
        <dbReference type="ChEBI" id="CHEBI:59789"/>
    </ligand>
</feature>
<dbReference type="RefSeq" id="WP_188611649.1">
    <property type="nucleotide sequence ID" value="NZ_BMGG01000009.1"/>
</dbReference>
<dbReference type="EMBL" id="BMGG01000009">
    <property type="protein sequence ID" value="GGC83990.1"/>
    <property type="molecule type" value="Genomic_DNA"/>
</dbReference>
<keyword evidence="2 6" id="KW-0963">Cytoplasm</keyword>
<dbReference type="Gene3D" id="3.40.50.150">
    <property type="entry name" value="Vaccinia Virus protein VP39"/>
    <property type="match status" value="1"/>
</dbReference>
<comment type="function">
    <text evidence="6">Methylates ribosomal protein L11.</text>
</comment>
<dbReference type="SUPFAM" id="SSF53335">
    <property type="entry name" value="S-adenosyl-L-methionine-dependent methyltransferases"/>
    <property type="match status" value="1"/>
</dbReference>
<keyword evidence="7" id="KW-0687">Ribonucleoprotein</keyword>
<protein>
    <recommendedName>
        <fullName evidence="6">Ribosomal protein L11 methyltransferase</fullName>
        <shortName evidence="6">L11 Mtase</shortName>
        <ecNumber evidence="6">2.1.1.-</ecNumber>
    </recommendedName>
</protein>
<evidence type="ECO:0000256" key="4">
    <source>
        <dbReference type="ARBA" id="ARBA00022679"/>
    </source>
</evidence>
<feature type="binding site" evidence="6">
    <location>
        <position position="186"/>
    </location>
    <ligand>
        <name>S-adenosyl-L-methionine</name>
        <dbReference type="ChEBI" id="CHEBI:59789"/>
    </ligand>
</feature>
<evidence type="ECO:0000256" key="6">
    <source>
        <dbReference type="HAMAP-Rule" id="MF_00735"/>
    </source>
</evidence>
<dbReference type="GO" id="GO:0005737">
    <property type="term" value="C:cytoplasm"/>
    <property type="evidence" value="ECO:0007669"/>
    <property type="project" value="UniProtKB-SubCell"/>
</dbReference>
<dbReference type="AlphaFoldDB" id="A0A916UQZ3"/>
<keyword evidence="8" id="KW-1185">Reference proteome</keyword>
<keyword evidence="4 6" id="KW-0808">Transferase</keyword>
<keyword evidence="5 6" id="KW-0949">S-adenosyl-L-methionine</keyword>
<sequence length="311" mass="33447">MLEGLPPHRPTRLLRLVTDEARARATTELLGEVFDPTETAVAAFETPDGTWLLEAYFAHDPDEDAVLELIRPIVGAAADQAVFEAIEERDWVKASLDGLKPVRAGRILVHGSHDRHVVRANDVPVQIDAALAFGTGHHGTTAGCLLALVEIGKVRRPRRLLDVGTGTGILAIAAASWLKRPVVAGDLDPLAITVAEGNARRNGVAGRVSFYVGPGTRHPRAHGRRFDLVLANILAKPLRRLAPALTRALEPGGTLVLSGLMAPDVQGVLSAYAAQGLCLARRRDRDGWATLVLRRGGAAPRRRRLPAYDRA</sequence>
<feature type="binding site" evidence="6">
    <location>
        <position position="141"/>
    </location>
    <ligand>
        <name>S-adenosyl-L-methionine</name>
        <dbReference type="ChEBI" id="CHEBI:59789"/>
    </ligand>
</feature>
<dbReference type="NCBIfam" id="NF001784">
    <property type="entry name" value="PRK00517.2-1"/>
    <property type="match status" value="1"/>
</dbReference>
<feature type="binding site" evidence="6">
    <location>
        <position position="232"/>
    </location>
    <ligand>
        <name>S-adenosyl-L-methionine</name>
        <dbReference type="ChEBI" id="CHEBI:59789"/>
    </ligand>
</feature>
<dbReference type="CDD" id="cd02440">
    <property type="entry name" value="AdoMet_MTases"/>
    <property type="match status" value="1"/>
</dbReference>
<evidence type="ECO:0000256" key="3">
    <source>
        <dbReference type="ARBA" id="ARBA00022603"/>
    </source>
</evidence>
<dbReference type="InterPro" id="IPR004498">
    <property type="entry name" value="Ribosomal_PrmA_MeTrfase"/>
</dbReference>
<comment type="similarity">
    <text evidence="1 6">Belongs to the methyltransferase superfamily. PrmA family.</text>
</comment>
<evidence type="ECO:0000313" key="8">
    <source>
        <dbReference type="Proteomes" id="UP000637002"/>
    </source>
</evidence>
<dbReference type="PANTHER" id="PTHR43648:SF1">
    <property type="entry name" value="ELECTRON TRANSFER FLAVOPROTEIN BETA SUBUNIT LYSINE METHYLTRANSFERASE"/>
    <property type="match status" value="1"/>
</dbReference>
<dbReference type="Proteomes" id="UP000637002">
    <property type="component" value="Unassembled WGS sequence"/>
</dbReference>
<dbReference type="EC" id="2.1.1.-" evidence="6"/>
<accession>A0A916UQZ3</accession>
<comment type="caution">
    <text evidence="7">The sequence shown here is derived from an EMBL/GenBank/DDBJ whole genome shotgun (WGS) entry which is preliminary data.</text>
</comment>
<evidence type="ECO:0000256" key="2">
    <source>
        <dbReference type="ARBA" id="ARBA00022490"/>
    </source>
</evidence>
<dbReference type="GO" id="GO:0005840">
    <property type="term" value="C:ribosome"/>
    <property type="evidence" value="ECO:0007669"/>
    <property type="project" value="UniProtKB-KW"/>
</dbReference>